<dbReference type="InterPro" id="IPR005526">
    <property type="entry name" value="Septum_form_inhib_MinC_C"/>
</dbReference>
<dbReference type="Pfam" id="PF05209">
    <property type="entry name" value="MinC_N"/>
    <property type="match status" value="1"/>
</dbReference>
<keyword evidence="3 6" id="KW-0717">Septation</keyword>
<dbReference type="GO" id="GO:0000917">
    <property type="term" value="P:division septum assembly"/>
    <property type="evidence" value="ECO:0007669"/>
    <property type="project" value="UniProtKB-KW"/>
</dbReference>
<keyword evidence="10" id="KW-1185">Reference proteome</keyword>
<evidence type="ECO:0000256" key="3">
    <source>
        <dbReference type="ARBA" id="ARBA00023210"/>
    </source>
</evidence>
<sequence>MTVEARPRPSIRFHSRSYHAMTLAPETPVADWLTDLDAWLERSPGFFAGRPIVLDLTARSLDRAEVAELTKDLLARNIQVLGLEGADPEWSEPGMPPLLSSGGRQASVIANALADVIEGSDDSRDKDAAPPAPRERLNSLLIDSPVRSGQYIEHLDGDVIIIGSVASGAEVVAGGSIHIYGTLRGRAIAGASDPSARIFCRKLEAELLAINGLYMTADDMEPHLRGKGVQVWLDSDSLLMTAQD</sequence>
<dbReference type="NCBIfam" id="TIGR01222">
    <property type="entry name" value="minC"/>
    <property type="match status" value="1"/>
</dbReference>
<evidence type="ECO:0000313" key="10">
    <source>
        <dbReference type="Proteomes" id="UP000198755"/>
    </source>
</evidence>
<dbReference type="HAMAP" id="MF_00267">
    <property type="entry name" value="MinC"/>
    <property type="match status" value="1"/>
</dbReference>
<dbReference type="InterPro" id="IPR013033">
    <property type="entry name" value="MinC"/>
</dbReference>
<dbReference type="GO" id="GO:0051302">
    <property type="term" value="P:regulation of cell division"/>
    <property type="evidence" value="ECO:0007669"/>
    <property type="project" value="InterPro"/>
</dbReference>
<feature type="domain" description="Septum formation inhibitor MinC C-terminal" evidence="7">
    <location>
        <begin position="142"/>
        <end position="239"/>
    </location>
</feature>
<dbReference type="OrthoDB" id="9794530at2"/>
<protein>
    <recommendedName>
        <fullName evidence="6">Probable septum site-determining protein MinC</fullName>
    </recommendedName>
</protein>
<evidence type="ECO:0000259" key="8">
    <source>
        <dbReference type="Pfam" id="PF05209"/>
    </source>
</evidence>
<evidence type="ECO:0000256" key="5">
    <source>
        <dbReference type="ARBA" id="ARBA00025606"/>
    </source>
</evidence>
<dbReference type="Pfam" id="PF03775">
    <property type="entry name" value="MinC_C"/>
    <property type="match status" value="1"/>
</dbReference>
<evidence type="ECO:0000256" key="2">
    <source>
        <dbReference type="ARBA" id="ARBA00022618"/>
    </source>
</evidence>
<evidence type="ECO:0000256" key="6">
    <source>
        <dbReference type="HAMAP-Rule" id="MF_00267"/>
    </source>
</evidence>
<keyword evidence="4 6" id="KW-0131">Cell cycle</keyword>
<dbReference type="InterPro" id="IPR016098">
    <property type="entry name" value="CAP/MinC_C"/>
</dbReference>
<proteinExistence type="inferred from homology"/>
<accession>A0A1I3XCY2</accession>
<dbReference type="InterPro" id="IPR036145">
    <property type="entry name" value="MinC_C_sf"/>
</dbReference>
<comment type="subunit">
    <text evidence="6">Interacts with MinD and FtsZ.</text>
</comment>
<dbReference type="Gene3D" id="2.160.20.70">
    <property type="match status" value="1"/>
</dbReference>
<dbReference type="AlphaFoldDB" id="A0A1I3XCY2"/>
<organism evidence="9 10">
    <name type="scientific">Methylocapsa palsarum</name>
    <dbReference type="NCBI Taxonomy" id="1612308"/>
    <lineage>
        <taxon>Bacteria</taxon>
        <taxon>Pseudomonadati</taxon>
        <taxon>Pseudomonadota</taxon>
        <taxon>Alphaproteobacteria</taxon>
        <taxon>Hyphomicrobiales</taxon>
        <taxon>Beijerinckiaceae</taxon>
        <taxon>Methylocapsa</taxon>
    </lineage>
</organism>
<feature type="domain" description="Septum formation inhibitor MinC N-terminal" evidence="8">
    <location>
        <begin position="12"/>
        <end position="76"/>
    </location>
</feature>
<gene>
    <name evidence="6" type="primary">minC</name>
    <name evidence="9" type="ORF">SAMN05444581_1038</name>
</gene>
<name>A0A1I3XCY2_9HYPH</name>
<dbReference type="InterPro" id="IPR007874">
    <property type="entry name" value="MinC_N"/>
</dbReference>
<dbReference type="PANTHER" id="PTHR34108:SF1">
    <property type="entry name" value="SEPTUM SITE-DETERMINING PROTEIN MINC"/>
    <property type="match status" value="1"/>
</dbReference>
<dbReference type="EMBL" id="FOSN01000003">
    <property type="protein sequence ID" value="SFK16921.1"/>
    <property type="molecule type" value="Genomic_DNA"/>
</dbReference>
<dbReference type="STRING" id="1612308.SAMN05444581_1038"/>
<comment type="function">
    <text evidence="5 6">Cell division inhibitor that blocks the formation of polar Z ring septums. Rapidly oscillates between the poles of the cell to destabilize FtsZ filaments that have formed before they mature into polar Z rings. Prevents FtsZ polymerization.</text>
</comment>
<evidence type="ECO:0000259" key="7">
    <source>
        <dbReference type="Pfam" id="PF03775"/>
    </source>
</evidence>
<dbReference type="GO" id="GO:0000902">
    <property type="term" value="P:cell morphogenesis"/>
    <property type="evidence" value="ECO:0007669"/>
    <property type="project" value="InterPro"/>
</dbReference>
<dbReference type="PANTHER" id="PTHR34108">
    <property type="entry name" value="SEPTUM SITE-DETERMINING PROTEIN MINC"/>
    <property type="match status" value="1"/>
</dbReference>
<evidence type="ECO:0000256" key="1">
    <source>
        <dbReference type="ARBA" id="ARBA00006291"/>
    </source>
</evidence>
<keyword evidence="2 6" id="KW-0132">Cell division</keyword>
<dbReference type="SUPFAM" id="SSF63848">
    <property type="entry name" value="Cell-division inhibitor MinC, C-terminal domain"/>
    <property type="match status" value="1"/>
</dbReference>
<comment type="similarity">
    <text evidence="1 6">Belongs to the MinC family.</text>
</comment>
<dbReference type="Gene3D" id="3.30.70.260">
    <property type="match status" value="1"/>
</dbReference>
<dbReference type="GO" id="GO:1901891">
    <property type="term" value="P:regulation of cell septum assembly"/>
    <property type="evidence" value="ECO:0007669"/>
    <property type="project" value="InterPro"/>
</dbReference>
<evidence type="ECO:0000313" key="9">
    <source>
        <dbReference type="EMBL" id="SFK16921.1"/>
    </source>
</evidence>
<evidence type="ECO:0000256" key="4">
    <source>
        <dbReference type="ARBA" id="ARBA00023306"/>
    </source>
</evidence>
<dbReference type="Proteomes" id="UP000198755">
    <property type="component" value="Unassembled WGS sequence"/>
</dbReference>
<reference evidence="9 10" key="1">
    <citation type="submission" date="2016-10" db="EMBL/GenBank/DDBJ databases">
        <authorList>
            <person name="de Groot N.N."/>
        </authorList>
    </citation>
    <scope>NUCLEOTIDE SEQUENCE [LARGE SCALE GENOMIC DNA]</scope>
    <source>
        <strain evidence="9 10">NE2</strain>
    </source>
</reference>